<evidence type="ECO:0000313" key="4">
    <source>
        <dbReference type="EMBL" id="EFM64837.1"/>
    </source>
</evidence>
<dbReference type="GO" id="GO:0005524">
    <property type="term" value="F:ATP binding"/>
    <property type="evidence" value="ECO:0007669"/>
    <property type="project" value="InterPro"/>
</dbReference>
<dbReference type="Gene3D" id="1.10.510.10">
    <property type="entry name" value="Transferase(Phosphotransferase) domain 1"/>
    <property type="match status" value="1"/>
</dbReference>
<protein>
    <submittedName>
        <fullName evidence="4">ABC1 family protein</fullName>
    </submittedName>
</protein>
<evidence type="ECO:0000259" key="3">
    <source>
        <dbReference type="PROSITE" id="PS50011"/>
    </source>
</evidence>
<sequence length="555" mass="63556">MRISYKYLGRYKEIAGVLIKYGFGFIVDRLNKDSMTAKVVGHGPSIKSKSMTTAQRLKCALEELGPTYIKIGQILSTRKDIFDDEIIGELSKLRDNVEMFDNDVAMAILDEELGFPRDQVFSYISQDPIAAASIGQVYEAKLLDGRKVVIKIQRPGIESTIKADISILKNIASSLNSIKKDFNLDVEELIKEMEIQLLRELDYKFESVNGVKLGKIFKNSSEVFIPEIFSDYTSKKILVMEKIEGVCLSELDQHYLDDQEKKRIVDISVRSFFRQAMTCGFFHADPHPGNMYILDDGRLAYIDFGMIGLIDDKTLGYLNQLIIASTNKNIDKIIRVLTDMDAMSVDINTEGLRRDLLYLIHYYYDIPFDRLRITDILDEVFRFMRNHKIKLPSQLIILGKTVITLEGTSRGLYNDFSVESIANSYLKYYREEKVDIKRNLLRLKSNVDEYYYEWITVPGQIKTILSILEKNNMKLELGELKSPSLDNSIKKFTTQMSMSIMLAACIVGSSLILASSNIQNSIMIKYVSIIGFMISFVIGITLVFLIFRNNYHNKK</sequence>
<dbReference type="PANTHER" id="PTHR10566">
    <property type="entry name" value="CHAPERONE-ACTIVITY OF BC1 COMPLEX CABC1 -RELATED"/>
    <property type="match status" value="1"/>
</dbReference>
<accession>E0E2N8</accession>
<keyword evidence="2" id="KW-0812">Transmembrane</keyword>
<gene>
    <name evidence="4" type="ORF">HMPREF0634_0328</name>
</gene>
<dbReference type="CDD" id="cd05121">
    <property type="entry name" value="ABC1_ADCK3-like"/>
    <property type="match status" value="1"/>
</dbReference>
<dbReference type="eggNOG" id="COG0661">
    <property type="taxonomic scope" value="Bacteria"/>
</dbReference>
<feature type="domain" description="Protein kinase" evidence="3">
    <location>
        <begin position="123"/>
        <end position="426"/>
    </location>
</feature>
<feature type="transmembrane region" description="Helical" evidence="2">
    <location>
        <begin position="496"/>
        <end position="514"/>
    </location>
</feature>
<reference evidence="4 5" key="1">
    <citation type="submission" date="2010-08" db="EMBL/GenBank/DDBJ databases">
        <authorList>
            <person name="Harkins D.M."/>
            <person name="Madupu R."/>
            <person name="Durkin A.S."/>
            <person name="Torralba M."/>
            <person name="Methe B."/>
            <person name="Sutton G.G."/>
            <person name="Nelson K.E."/>
        </authorList>
    </citation>
    <scope>NUCLEOTIDE SEQUENCE [LARGE SCALE GENOMIC DNA]</scope>
    <source>
        <strain evidence="4 5">DSM 17678</strain>
    </source>
</reference>
<dbReference type="EMBL" id="ADGQ01000044">
    <property type="protein sequence ID" value="EFM64837.1"/>
    <property type="molecule type" value="Genomic_DNA"/>
</dbReference>
<dbReference type="InterPro" id="IPR000719">
    <property type="entry name" value="Prot_kinase_dom"/>
</dbReference>
<dbReference type="SUPFAM" id="SSF56112">
    <property type="entry name" value="Protein kinase-like (PK-like)"/>
    <property type="match status" value="1"/>
</dbReference>
<dbReference type="PANTHER" id="PTHR10566:SF113">
    <property type="entry name" value="PROTEIN ACTIVITY OF BC1 COMPLEX KINASE 7, CHLOROPLASTIC"/>
    <property type="match status" value="1"/>
</dbReference>
<dbReference type="InterPro" id="IPR004147">
    <property type="entry name" value="ABC1_dom"/>
</dbReference>
<dbReference type="InterPro" id="IPR011009">
    <property type="entry name" value="Kinase-like_dom_sf"/>
</dbReference>
<evidence type="ECO:0000256" key="1">
    <source>
        <dbReference type="ARBA" id="ARBA00009670"/>
    </source>
</evidence>
<evidence type="ECO:0000313" key="5">
    <source>
        <dbReference type="Proteomes" id="UP000003244"/>
    </source>
</evidence>
<keyword evidence="5" id="KW-1185">Reference proteome</keyword>
<dbReference type="OrthoDB" id="9795390at2"/>
<dbReference type="GeneID" id="84800500"/>
<proteinExistence type="inferred from homology"/>
<dbReference type="InterPro" id="IPR050154">
    <property type="entry name" value="UbiB_kinase"/>
</dbReference>
<feature type="transmembrane region" description="Helical" evidence="2">
    <location>
        <begin position="526"/>
        <end position="547"/>
    </location>
</feature>
<dbReference type="Pfam" id="PF03109">
    <property type="entry name" value="ABC1"/>
    <property type="match status" value="1"/>
</dbReference>
<dbReference type="STRING" id="596315.HMPREF0634_0328"/>
<name>E0E2N8_9FIRM</name>
<dbReference type="AlphaFoldDB" id="E0E2N8"/>
<dbReference type="GO" id="GO:0004672">
    <property type="term" value="F:protein kinase activity"/>
    <property type="evidence" value="ECO:0007669"/>
    <property type="project" value="InterPro"/>
</dbReference>
<comment type="caution">
    <text evidence="4">The sequence shown here is derived from an EMBL/GenBank/DDBJ whole genome shotgun (WGS) entry which is preliminary data.</text>
</comment>
<dbReference type="Proteomes" id="UP000003244">
    <property type="component" value="Unassembled WGS sequence"/>
</dbReference>
<keyword evidence="2" id="KW-1133">Transmembrane helix</keyword>
<dbReference type="PROSITE" id="PS50011">
    <property type="entry name" value="PROTEIN_KINASE_DOM"/>
    <property type="match status" value="1"/>
</dbReference>
<keyword evidence="2" id="KW-0472">Membrane</keyword>
<dbReference type="RefSeq" id="WP_007789235.1">
    <property type="nucleotide sequence ID" value="NZ_ADGQ01000044.1"/>
</dbReference>
<comment type="similarity">
    <text evidence="1">Belongs to the protein kinase superfamily. ADCK protein kinase family.</text>
</comment>
<evidence type="ECO:0000256" key="2">
    <source>
        <dbReference type="SAM" id="Phobius"/>
    </source>
</evidence>
<organism evidence="4 5">
    <name type="scientific">Peptostreptococcus stomatis DSM 17678</name>
    <dbReference type="NCBI Taxonomy" id="596315"/>
    <lineage>
        <taxon>Bacteria</taxon>
        <taxon>Bacillati</taxon>
        <taxon>Bacillota</taxon>
        <taxon>Clostridia</taxon>
        <taxon>Peptostreptococcales</taxon>
        <taxon>Peptostreptococcaceae</taxon>
        <taxon>Peptostreptococcus</taxon>
    </lineage>
</organism>